<evidence type="ECO:0000313" key="3">
    <source>
        <dbReference type="EMBL" id="EGV59920.1"/>
    </source>
</evidence>
<keyword evidence="4" id="KW-1185">Reference proteome</keyword>
<dbReference type="SUPFAM" id="SSF56988">
    <property type="entry name" value="Anthrax protective antigen"/>
    <property type="match status" value="1"/>
</dbReference>
<proteinExistence type="predicted"/>
<dbReference type="InterPro" id="IPR037524">
    <property type="entry name" value="PA14/GLEYA"/>
</dbReference>
<dbReference type="eggNOG" id="ENOG502SQPX">
    <property type="taxonomic scope" value="Eukaryota"/>
</dbReference>
<accession>G3BFW5</accession>
<dbReference type="PROSITE" id="PS51820">
    <property type="entry name" value="PA14"/>
    <property type="match status" value="1"/>
</dbReference>
<sequence length="211" mass="22346">MKIQFKLATLVVFQLFCGVATADTIGGCSPSSVTKGLYADYVNITSEEYGIYTGLDAALSAIDQAEADYSWGGVTSQDFSFEASDDGTAYYGDLYGKNVNVAYFGLRLSGYFYASTTGDYTFEISFADDAASFTLGSGVAMDCCGSKPLTGNLDEMASVYASGEASSATETVTLTGGVYYPIKVVYYQATGLGQLNMSVTYPDGTKHTDDI</sequence>
<evidence type="ECO:0000313" key="4">
    <source>
        <dbReference type="Proteomes" id="UP000000707"/>
    </source>
</evidence>
<dbReference type="HOGENOM" id="CLU_098504_0_0_1"/>
<protein>
    <recommendedName>
        <fullName evidence="2">PA14 domain-containing protein</fullName>
    </recommendedName>
</protein>
<feature type="non-terminal residue" evidence="3">
    <location>
        <position position="211"/>
    </location>
</feature>
<keyword evidence="1" id="KW-0732">Signal</keyword>
<name>G3BFW5_CANTC</name>
<organism evidence="4">
    <name type="scientific">Candida tenuis (strain ATCC 10573 / BCRC 21748 / CBS 615 / JCM 9827 / NBRC 10315 / NRRL Y-1498 / VKM Y-70)</name>
    <name type="common">Yeast</name>
    <name type="synonym">Yamadazyma tenuis</name>
    <dbReference type="NCBI Taxonomy" id="590646"/>
    <lineage>
        <taxon>Eukaryota</taxon>
        <taxon>Fungi</taxon>
        <taxon>Dikarya</taxon>
        <taxon>Ascomycota</taxon>
        <taxon>Saccharomycotina</taxon>
        <taxon>Pichiomycetes</taxon>
        <taxon>Debaryomycetaceae</taxon>
        <taxon>Yamadazyma</taxon>
    </lineage>
</organism>
<dbReference type="Gene3D" id="2.60.120.1560">
    <property type="match status" value="1"/>
</dbReference>
<feature type="signal peptide" evidence="1">
    <location>
        <begin position="1"/>
        <end position="22"/>
    </location>
</feature>
<reference evidence="3 4" key="1">
    <citation type="journal article" date="2011" name="Proc. Natl. Acad. Sci. U.S.A.">
        <title>Comparative genomics of xylose-fermenting fungi for enhanced biofuel production.</title>
        <authorList>
            <person name="Wohlbach D.J."/>
            <person name="Kuo A."/>
            <person name="Sato T.K."/>
            <person name="Potts K.M."/>
            <person name="Salamov A.A."/>
            <person name="LaButti K.M."/>
            <person name="Sun H."/>
            <person name="Clum A."/>
            <person name="Pangilinan J.L."/>
            <person name="Lindquist E.A."/>
            <person name="Lucas S."/>
            <person name="Lapidus A."/>
            <person name="Jin M."/>
            <person name="Gunawan C."/>
            <person name="Balan V."/>
            <person name="Dale B.E."/>
            <person name="Jeffries T.W."/>
            <person name="Zinkel R."/>
            <person name="Barry K.W."/>
            <person name="Grigoriev I.V."/>
            <person name="Gasch A.P."/>
        </authorList>
    </citation>
    <scope>NUCLEOTIDE SEQUENCE [LARGE SCALE GENOMIC DNA]</scope>
    <source>
        <strain evidence="4">ATCC 10573 / BCRC 21748 / CBS 615 / JCM 9827 / NBRC 10315 / NRRL Y-1498 / VKM Y-70</strain>
    </source>
</reference>
<feature type="domain" description="PA14" evidence="2">
    <location>
        <begin position="32"/>
        <end position="211"/>
    </location>
</feature>
<dbReference type="InterPro" id="IPR018871">
    <property type="entry name" value="GLEYA_adhesin_domain"/>
</dbReference>
<dbReference type="OrthoDB" id="4070698at2759"/>
<evidence type="ECO:0000256" key="1">
    <source>
        <dbReference type="SAM" id="SignalP"/>
    </source>
</evidence>
<gene>
    <name evidence="3" type="ORF">CANTEDRAFT_128760</name>
</gene>
<dbReference type="Proteomes" id="UP000000707">
    <property type="component" value="Unassembled WGS sequence"/>
</dbReference>
<dbReference type="EMBL" id="GL996529">
    <property type="protein sequence ID" value="EGV59920.1"/>
    <property type="molecule type" value="Genomic_DNA"/>
</dbReference>
<evidence type="ECO:0000259" key="2">
    <source>
        <dbReference type="PROSITE" id="PS51820"/>
    </source>
</evidence>
<feature type="non-terminal residue" evidence="3">
    <location>
        <position position="1"/>
    </location>
</feature>
<dbReference type="AlphaFoldDB" id="G3BFW5"/>
<dbReference type="Pfam" id="PF10528">
    <property type="entry name" value="GLEYA"/>
    <property type="match status" value="1"/>
</dbReference>
<feature type="chain" id="PRO_5003442865" description="PA14 domain-containing protein" evidence="1">
    <location>
        <begin position="23"/>
        <end position="211"/>
    </location>
</feature>